<feature type="region of interest" description="Disordered" evidence="1">
    <location>
        <begin position="15"/>
        <end position="37"/>
    </location>
</feature>
<dbReference type="AlphaFoldDB" id="A0A084IR05"/>
<dbReference type="EMBL" id="APNK01000001">
    <property type="protein sequence ID" value="KEZ79139.1"/>
    <property type="molecule type" value="Genomic_DNA"/>
</dbReference>
<proteinExistence type="predicted"/>
<dbReference type="STRING" id="1304275.C41B8_00280"/>
<gene>
    <name evidence="2" type="ORF">C41B8_00280</name>
</gene>
<evidence type="ECO:0000313" key="2">
    <source>
        <dbReference type="EMBL" id="KEZ79139.1"/>
    </source>
</evidence>
<evidence type="ECO:0000256" key="1">
    <source>
        <dbReference type="SAM" id="MobiDB-lite"/>
    </source>
</evidence>
<evidence type="ECO:0000313" key="3">
    <source>
        <dbReference type="Proteomes" id="UP000028302"/>
    </source>
</evidence>
<keyword evidence="3" id="KW-1185">Reference proteome</keyword>
<dbReference type="eggNOG" id="ENOG50312EI">
    <property type="taxonomic scope" value="Bacteria"/>
</dbReference>
<organism evidence="2 3">
    <name type="scientific">Salinisphaera hydrothermalis (strain C41B8)</name>
    <dbReference type="NCBI Taxonomy" id="1304275"/>
    <lineage>
        <taxon>Bacteria</taxon>
        <taxon>Pseudomonadati</taxon>
        <taxon>Pseudomonadota</taxon>
        <taxon>Gammaproteobacteria</taxon>
        <taxon>Salinisphaerales</taxon>
        <taxon>Salinisphaeraceae</taxon>
        <taxon>Salinisphaera</taxon>
    </lineage>
</organism>
<protein>
    <recommendedName>
        <fullName evidence="4">DUF2993 domain-containing protein</fullName>
    </recommendedName>
</protein>
<comment type="caution">
    <text evidence="2">The sequence shown here is derived from an EMBL/GenBank/DDBJ whole genome shotgun (WGS) entry which is preliminary data.</text>
</comment>
<sequence>MLAMLSGSGTTLAAVASSASGDGPPNRLDRRDKQPVPGLLQDQQARYRHLAHIWNHRVVPTGLPRPKRTADPRDSGVDAVGLEAHNVDFELGDGIGFYVKSLAAAMVPHKTGAPLDFDDPDSYDIHIYSGTVVIRPDDLDALFNRYVLTNEPRSLSSVSNHTRDGALEVDVGARLFGFIPPVGGLPTHLSGPIKISKDGWLVYTPDHVSSLGLPLLGLLKTTGLSLATITPLDQTGVQLEGNQLLMDPERLFPPPRLHIDHIKSATLSKAGLTLVFDSSKADPKFSKIPVSSDSYIWLQSGDARFFSTVLVNTRLLMKNIHGKRLHFDLYHYRAQTAAGRINGLMDGSLVVSVPNSFDTGDDADPSITENAKPDPN</sequence>
<evidence type="ECO:0008006" key="4">
    <source>
        <dbReference type="Google" id="ProtNLM"/>
    </source>
</evidence>
<reference evidence="2 3" key="1">
    <citation type="submission" date="2013-03" db="EMBL/GenBank/DDBJ databases">
        <title>Salinisphaera hydrothermalis C41B8 Genome Sequencing.</title>
        <authorList>
            <person name="Li C."/>
            <person name="Lai Q."/>
            <person name="Shao Z."/>
        </authorList>
    </citation>
    <scope>NUCLEOTIDE SEQUENCE [LARGE SCALE GENOMIC DNA]</scope>
    <source>
        <strain evidence="2 3">C41B8</strain>
    </source>
</reference>
<dbReference type="Proteomes" id="UP000028302">
    <property type="component" value="Unassembled WGS sequence"/>
</dbReference>
<accession>A0A084IR05</accession>
<name>A0A084IR05_SALHC</name>